<feature type="region of interest" description="Disordered" evidence="1">
    <location>
        <begin position="38"/>
        <end position="84"/>
    </location>
</feature>
<feature type="region of interest" description="Disordered" evidence="1">
    <location>
        <begin position="1"/>
        <end position="26"/>
    </location>
</feature>
<reference evidence="2 3" key="1">
    <citation type="submission" date="2016-03" db="EMBL/GenBank/DDBJ databases">
        <title>Trachymyrmex septentrionalis WGS genome.</title>
        <authorList>
            <person name="Nygaard S."/>
            <person name="Hu H."/>
            <person name="Boomsma J."/>
            <person name="Zhang G."/>
        </authorList>
    </citation>
    <scope>NUCLEOTIDE SEQUENCE [LARGE SCALE GENOMIC DNA]</scope>
    <source>
        <strain evidence="2">Tsep2-gDNA-1</strain>
        <tissue evidence="2">Whole body</tissue>
    </source>
</reference>
<evidence type="ECO:0000256" key="1">
    <source>
        <dbReference type="SAM" id="MobiDB-lite"/>
    </source>
</evidence>
<gene>
    <name evidence="2" type="ORF">ALC56_00781</name>
</gene>
<protein>
    <submittedName>
        <fullName evidence="2">Uncharacterized protein</fullName>
    </submittedName>
</protein>
<keyword evidence="3" id="KW-1185">Reference proteome</keyword>
<dbReference type="EMBL" id="KQ981208">
    <property type="protein sequence ID" value="KYN44786.1"/>
    <property type="molecule type" value="Genomic_DNA"/>
</dbReference>
<evidence type="ECO:0000313" key="2">
    <source>
        <dbReference type="EMBL" id="KYN44786.1"/>
    </source>
</evidence>
<evidence type="ECO:0000313" key="3">
    <source>
        <dbReference type="Proteomes" id="UP000078541"/>
    </source>
</evidence>
<dbReference type="Proteomes" id="UP000078541">
    <property type="component" value="Unassembled WGS sequence"/>
</dbReference>
<name>A0A195FWI1_9HYME</name>
<sequence>MVTGSLVGCRFQGGGNRPKQSEPLPNPWWYLQFKRTSGNPTVRPSARGGPALERVGSSQSRGCKGKRGQSHGEHPAVQTPKCETWGQEESNRIMHRVFALRKSLMITLESSC</sequence>
<dbReference type="AlphaFoldDB" id="A0A195FWI1"/>
<accession>A0A195FWI1</accession>
<organism evidence="2 3">
    <name type="scientific">Trachymyrmex septentrionalis</name>
    <dbReference type="NCBI Taxonomy" id="34720"/>
    <lineage>
        <taxon>Eukaryota</taxon>
        <taxon>Metazoa</taxon>
        <taxon>Ecdysozoa</taxon>
        <taxon>Arthropoda</taxon>
        <taxon>Hexapoda</taxon>
        <taxon>Insecta</taxon>
        <taxon>Pterygota</taxon>
        <taxon>Neoptera</taxon>
        <taxon>Endopterygota</taxon>
        <taxon>Hymenoptera</taxon>
        <taxon>Apocrita</taxon>
        <taxon>Aculeata</taxon>
        <taxon>Formicoidea</taxon>
        <taxon>Formicidae</taxon>
        <taxon>Myrmicinae</taxon>
        <taxon>Trachymyrmex</taxon>
    </lineage>
</organism>
<proteinExistence type="predicted"/>